<dbReference type="EMBL" id="SNYC01000007">
    <property type="protein sequence ID" value="TDQ07147.1"/>
    <property type="molecule type" value="Genomic_DNA"/>
</dbReference>
<dbReference type="Proteomes" id="UP000295620">
    <property type="component" value="Unassembled WGS sequence"/>
</dbReference>
<gene>
    <name evidence="8" type="ORF">ATK78_4163</name>
</gene>
<evidence type="ECO:0000256" key="4">
    <source>
        <dbReference type="ARBA" id="ARBA00023136"/>
    </source>
</evidence>
<evidence type="ECO:0000256" key="5">
    <source>
        <dbReference type="ARBA" id="ARBA00023237"/>
    </source>
</evidence>
<dbReference type="AlphaFoldDB" id="A0A4R6SRZ3"/>
<keyword evidence="3" id="KW-0732">Signal</keyword>
<dbReference type="InterPro" id="IPR033985">
    <property type="entry name" value="SusD-like_N"/>
</dbReference>
<proteinExistence type="inferred from homology"/>
<reference evidence="8 9" key="1">
    <citation type="submission" date="2019-03" db="EMBL/GenBank/DDBJ databases">
        <title>Genomic Encyclopedia of Archaeal and Bacterial Type Strains, Phase II (KMG-II): from individual species to whole genera.</title>
        <authorList>
            <person name="Goeker M."/>
        </authorList>
    </citation>
    <scope>NUCLEOTIDE SEQUENCE [LARGE SCALE GENOMIC DNA]</scope>
    <source>
        <strain evidence="8 9">DSM 19035</strain>
    </source>
</reference>
<organism evidence="8 9">
    <name type="scientific">Pedobacter metabolipauper</name>
    <dbReference type="NCBI Taxonomy" id="425513"/>
    <lineage>
        <taxon>Bacteria</taxon>
        <taxon>Pseudomonadati</taxon>
        <taxon>Bacteroidota</taxon>
        <taxon>Sphingobacteriia</taxon>
        <taxon>Sphingobacteriales</taxon>
        <taxon>Sphingobacteriaceae</taxon>
        <taxon>Pedobacter</taxon>
    </lineage>
</organism>
<evidence type="ECO:0000259" key="7">
    <source>
        <dbReference type="Pfam" id="PF14322"/>
    </source>
</evidence>
<evidence type="ECO:0000256" key="2">
    <source>
        <dbReference type="ARBA" id="ARBA00006275"/>
    </source>
</evidence>
<dbReference type="RefSeq" id="WP_133577957.1">
    <property type="nucleotide sequence ID" value="NZ_SNYC01000007.1"/>
</dbReference>
<sequence>MKKTYTYTILLLILLTTAACRKLDRFPLDSPSSSTFYANRTELDLAVNALYNGGLYPQDWEEWTDNFWNRSNLGNEIIHSTATIQSFNFSNTWLTCYKGIARANGILDNINKATDVTEAYRQQIEAQARFARAYEYSLLIVHFGDVPLIKTTLSLADSYTIKRSPAKEIQDFINSEFDFAASVLPATYTSGLQYFTKGVVLGMKARLAISLNDWKTAADAAKKVMDLKVYALYPSYRNLFLRAGQHSSEVILSFPRSVTYLNTYDIQYTISRLAGGFASSIPSHELIDSYECTDGKTIDKSPLYDVKNPFVNRDPRLNATIVTPGDTFLGYVFQNHPDSTMVFSAKDNRKVVNKDNKGAANPFASFTGYLWKKTIDDSQLANINKVDLDQIVLRYAEILLIYAEAKIELNEIDQTVLDAINAVRARAYGVAVGATGSYPAATTTVQADLRKIMRRERRIELAFEGRRYLDLLRWKIIDKVFSKQMYGVPLNKADYPYPGIPVFDEDDIPSYEAFASKLTIIDKRVFDPKYYLWPVPYNESALNNGLGQNTGW</sequence>
<keyword evidence="5" id="KW-0998">Cell outer membrane</keyword>
<dbReference type="Pfam" id="PF07980">
    <property type="entry name" value="SusD_RagB"/>
    <property type="match status" value="1"/>
</dbReference>
<dbReference type="GO" id="GO:0009279">
    <property type="term" value="C:cell outer membrane"/>
    <property type="evidence" value="ECO:0007669"/>
    <property type="project" value="UniProtKB-SubCell"/>
</dbReference>
<comment type="caution">
    <text evidence="8">The sequence shown here is derived from an EMBL/GenBank/DDBJ whole genome shotgun (WGS) entry which is preliminary data.</text>
</comment>
<dbReference type="InterPro" id="IPR011990">
    <property type="entry name" value="TPR-like_helical_dom_sf"/>
</dbReference>
<accession>A0A4R6SRZ3</accession>
<comment type="subcellular location">
    <subcellularLocation>
        <location evidence="1">Cell outer membrane</location>
    </subcellularLocation>
</comment>
<dbReference type="InterPro" id="IPR012944">
    <property type="entry name" value="SusD_RagB_dom"/>
</dbReference>
<evidence type="ECO:0000259" key="6">
    <source>
        <dbReference type="Pfam" id="PF07980"/>
    </source>
</evidence>
<evidence type="ECO:0000256" key="3">
    <source>
        <dbReference type="ARBA" id="ARBA00022729"/>
    </source>
</evidence>
<dbReference type="SUPFAM" id="SSF48452">
    <property type="entry name" value="TPR-like"/>
    <property type="match status" value="1"/>
</dbReference>
<dbReference type="Gene3D" id="1.25.40.390">
    <property type="match status" value="1"/>
</dbReference>
<feature type="domain" description="RagB/SusD" evidence="6">
    <location>
        <begin position="249"/>
        <end position="552"/>
    </location>
</feature>
<keyword evidence="9" id="KW-1185">Reference proteome</keyword>
<dbReference type="Pfam" id="PF14322">
    <property type="entry name" value="SusD-like_3"/>
    <property type="match status" value="1"/>
</dbReference>
<dbReference type="PROSITE" id="PS51257">
    <property type="entry name" value="PROKAR_LIPOPROTEIN"/>
    <property type="match status" value="1"/>
</dbReference>
<comment type="similarity">
    <text evidence="2">Belongs to the SusD family.</text>
</comment>
<protein>
    <submittedName>
        <fullName evidence="8">Putative outer membrane starch-binding protein</fullName>
    </submittedName>
</protein>
<evidence type="ECO:0000313" key="8">
    <source>
        <dbReference type="EMBL" id="TDQ07147.1"/>
    </source>
</evidence>
<feature type="domain" description="SusD-like N-terminal" evidence="7">
    <location>
        <begin position="64"/>
        <end position="207"/>
    </location>
</feature>
<evidence type="ECO:0000256" key="1">
    <source>
        <dbReference type="ARBA" id="ARBA00004442"/>
    </source>
</evidence>
<keyword evidence="4" id="KW-0472">Membrane</keyword>
<dbReference type="OrthoDB" id="5694214at2"/>
<name>A0A4R6SRZ3_9SPHI</name>
<evidence type="ECO:0000313" key="9">
    <source>
        <dbReference type="Proteomes" id="UP000295620"/>
    </source>
</evidence>